<feature type="transmembrane region" description="Helical" evidence="1">
    <location>
        <begin position="39"/>
        <end position="66"/>
    </location>
</feature>
<evidence type="ECO:0000256" key="1">
    <source>
        <dbReference type="SAM" id="Phobius"/>
    </source>
</evidence>
<dbReference type="Proteomes" id="UP000823941">
    <property type="component" value="Chromosome 21"/>
</dbReference>
<reference evidence="2 3" key="1">
    <citation type="submission" date="2021-06" db="EMBL/GenBank/DDBJ databases">
        <title>A haploid diamondback moth (Plutella xylostella L.) genome assembly resolves 31 chromosomes and identifies a diamide resistance mutation.</title>
        <authorList>
            <person name="Ward C.M."/>
            <person name="Perry K.D."/>
            <person name="Baker G."/>
            <person name="Powis K."/>
            <person name="Heckel D.G."/>
            <person name="Baxter S.W."/>
        </authorList>
    </citation>
    <scope>NUCLEOTIDE SEQUENCE [LARGE SCALE GENOMIC DNA]</scope>
    <source>
        <strain evidence="2 3">LV</strain>
        <tissue evidence="2">Single pupa</tissue>
    </source>
</reference>
<accession>A0ABQ7Q5E5</accession>
<keyword evidence="3" id="KW-1185">Reference proteome</keyword>
<comment type="caution">
    <text evidence="2">The sequence shown here is derived from an EMBL/GenBank/DDBJ whole genome shotgun (WGS) entry which is preliminary data.</text>
</comment>
<keyword evidence="1" id="KW-0812">Transmembrane</keyword>
<gene>
    <name evidence="2" type="ORF">JYU34_015648</name>
</gene>
<feature type="transmembrane region" description="Helical" evidence="1">
    <location>
        <begin position="13"/>
        <end position="32"/>
    </location>
</feature>
<evidence type="ECO:0000313" key="3">
    <source>
        <dbReference type="Proteomes" id="UP000823941"/>
    </source>
</evidence>
<keyword evidence="1" id="KW-0472">Membrane</keyword>
<name>A0ABQ7Q5E5_PLUXY</name>
<keyword evidence="1" id="KW-1133">Transmembrane helix</keyword>
<proteinExistence type="predicted"/>
<feature type="transmembrane region" description="Helical" evidence="1">
    <location>
        <begin position="125"/>
        <end position="144"/>
    </location>
</feature>
<evidence type="ECO:0000313" key="2">
    <source>
        <dbReference type="EMBL" id="KAG7300108.1"/>
    </source>
</evidence>
<sequence length="188" mass="21386">MCFKVMLELYRNMFQFFVHQCLWSYSFLSFHCGGALRAVVILCMLAAVFLATFIAALFLVICWMGFAQIRIPFTNKTVLCEGNELPESISNAIKWGSDSYNQTYKWAHEQSNRTVYTTTGTFKRIFYAAYNIVGSVVYFFYSVFKKIFNVTKDTVALSYETASRVFSAVKTELVKGKNVTVVAVTTAT</sequence>
<protein>
    <submittedName>
        <fullName evidence="2">Uncharacterized protein</fullName>
    </submittedName>
</protein>
<organism evidence="2 3">
    <name type="scientific">Plutella xylostella</name>
    <name type="common">Diamondback moth</name>
    <name type="synonym">Plutella maculipennis</name>
    <dbReference type="NCBI Taxonomy" id="51655"/>
    <lineage>
        <taxon>Eukaryota</taxon>
        <taxon>Metazoa</taxon>
        <taxon>Ecdysozoa</taxon>
        <taxon>Arthropoda</taxon>
        <taxon>Hexapoda</taxon>
        <taxon>Insecta</taxon>
        <taxon>Pterygota</taxon>
        <taxon>Neoptera</taxon>
        <taxon>Endopterygota</taxon>
        <taxon>Lepidoptera</taxon>
        <taxon>Glossata</taxon>
        <taxon>Ditrysia</taxon>
        <taxon>Yponomeutoidea</taxon>
        <taxon>Plutellidae</taxon>
        <taxon>Plutella</taxon>
    </lineage>
</organism>
<dbReference type="EMBL" id="JAHIBW010000021">
    <property type="protein sequence ID" value="KAG7300108.1"/>
    <property type="molecule type" value="Genomic_DNA"/>
</dbReference>